<feature type="signal peptide" evidence="7">
    <location>
        <begin position="1"/>
        <end position="21"/>
    </location>
</feature>
<dbReference type="EMBL" id="JBBNOP010000001">
    <property type="protein sequence ID" value="MEQ3361595.1"/>
    <property type="molecule type" value="Genomic_DNA"/>
</dbReference>
<sequence>MKHRIAGICAIAFLASVVSLGAGCAPQQSESSSDDRSKQEASATPVQVDWSMESDCAQCHASESTSMTGFDCFAKAHADEGYVCVDCHVDEAALSDVHKDSASGNPATKLVKTEVGEDICLSCHGSLDEIADKTADVALVDDKGTAVNPHALPSSKDHDALACADCHVSHEEASALDEAQSLCASCHHSGVFECGTCHS</sequence>
<comment type="caution">
    <text evidence="9">The sequence shown here is derived from an EMBL/GenBank/DDBJ whole genome shotgun (WGS) entry which is preliminary data.</text>
</comment>
<evidence type="ECO:0000256" key="5">
    <source>
        <dbReference type="ARBA" id="ARBA00022982"/>
    </source>
</evidence>
<evidence type="ECO:0000256" key="7">
    <source>
        <dbReference type="SAM" id="SignalP"/>
    </source>
</evidence>
<dbReference type="Gene3D" id="1.10.1130.10">
    <property type="entry name" value="Flavocytochrome C3, Chain A"/>
    <property type="match status" value="1"/>
</dbReference>
<dbReference type="PROSITE" id="PS51257">
    <property type="entry name" value="PROKAR_LIPOPROTEIN"/>
    <property type="match status" value="1"/>
</dbReference>
<evidence type="ECO:0000259" key="8">
    <source>
        <dbReference type="Pfam" id="PF14537"/>
    </source>
</evidence>
<evidence type="ECO:0000256" key="4">
    <source>
        <dbReference type="ARBA" id="ARBA00022723"/>
    </source>
</evidence>
<comment type="subcellular location">
    <subcellularLocation>
        <location evidence="1">Cell envelope</location>
    </subcellularLocation>
</comment>
<evidence type="ECO:0000313" key="9">
    <source>
        <dbReference type="EMBL" id="MEQ3361595.1"/>
    </source>
</evidence>
<keyword evidence="6" id="KW-0408">Iron</keyword>
<feature type="chain" id="PRO_5045217949" evidence="7">
    <location>
        <begin position="22"/>
        <end position="199"/>
    </location>
</feature>
<keyword evidence="5" id="KW-0249">Electron transport</keyword>
<protein>
    <submittedName>
        <fullName evidence="9">Cytochrome c3 family protein</fullName>
    </submittedName>
</protein>
<dbReference type="InterPro" id="IPR036280">
    <property type="entry name" value="Multihaem_cyt_sf"/>
</dbReference>
<keyword evidence="10" id="KW-1185">Reference proteome</keyword>
<organism evidence="9 10">
    <name type="scientific">Raoultibacter massiliensis</name>
    <dbReference type="NCBI Taxonomy" id="1852371"/>
    <lineage>
        <taxon>Bacteria</taxon>
        <taxon>Bacillati</taxon>
        <taxon>Actinomycetota</taxon>
        <taxon>Coriobacteriia</taxon>
        <taxon>Eggerthellales</taxon>
        <taxon>Eggerthellaceae</taxon>
        <taxon>Raoultibacter</taxon>
    </lineage>
</organism>
<proteinExistence type="predicted"/>
<keyword evidence="3" id="KW-0349">Heme</keyword>
<dbReference type="InterPro" id="IPR012286">
    <property type="entry name" value="Tetrahaem_cytochrome"/>
</dbReference>
<reference evidence="9 10" key="1">
    <citation type="submission" date="2024-04" db="EMBL/GenBank/DDBJ databases">
        <title>Human intestinal bacterial collection.</title>
        <authorList>
            <person name="Pauvert C."/>
            <person name="Hitch T.C.A."/>
            <person name="Clavel T."/>
        </authorList>
    </citation>
    <scope>NUCLEOTIDE SEQUENCE [LARGE SCALE GENOMIC DNA]</scope>
    <source>
        <strain evidence="9 10">CLA-KB-H42</strain>
    </source>
</reference>
<name>A0ABV1J9R7_9ACTN</name>
<evidence type="ECO:0000256" key="6">
    <source>
        <dbReference type="ARBA" id="ARBA00023004"/>
    </source>
</evidence>
<evidence type="ECO:0000256" key="1">
    <source>
        <dbReference type="ARBA" id="ARBA00004196"/>
    </source>
</evidence>
<keyword evidence="4" id="KW-0479">Metal-binding</keyword>
<dbReference type="Pfam" id="PF14537">
    <property type="entry name" value="Cytochrom_c3_2"/>
    <property type="match status" value="1"/>
</dbReference>
<evidence type="ECO:0000256" key="3">
    <source>
        <dbReference type="ARBA" id="ARBA00022617"/>
    </source>
</evidence>
<feature type="domain" description="Tetrahaem cytochrome" evidence="8">
    <location>
        <begin position="76"/>
        <end position="188"/>
    </location>
</feature>
<evidence type="ECO:0000256" key="2">
    <source>
        <dbReference type="ARBA" id="ARBA00022448"/>
    </source>
</evidence>
<dbReference type="Proteomes" id="UP001487305">
    <property type="component" value="Unassembled WGS sequence"/>
</dbReference>
<accession>A0ABV1J9R7</accession>
<gene>
    <name evidence="9" type="ORF">AAA083_01250</name>
</gene>
<dbReference type="SUPFAM" id="SSF48695">
    <property type="entry name" value="Multiheme cytochromes"/>
    <property type="match status" value="1"/>
</dbReference>
<keyword evidence="7" id="KW-0732">Signal</keyword>
<dbReference type="RefSeq" id="WP_102375477.1">
    <property type="nucleotide sequence ID" value="NZ_JBBNOP010000001.1"/>
</dbReference>
<evidence type="ECO:0000313" key="10">
    <source>
        <dbReference type="Proteomes" id="UP001487305"/>
    </source>
</evidence>
<keyword evidence="2" id="KW-0813">Transport</keyword>